<protein>
    <submittedName>
        <fullName evidence="1">Uncharacterized protein</fullName>
    </submittedName>
</protein>
<feature type="non-terminal residue" evidence="1">
    <location>
        <position position="170"/>
    </location>
</feature>
<dbReference type="EMBL" id="JAHRIO010091574">
    <property type="protein sequence ID" value="MEQ2188810.1"/>
    <property type="molecule type" value="Genomic_DNA"/>
</dbReference>
<reference evidence="1 2" key="1">
    <citation type="submission" date="2021-06" db="EMBL/GenBank/DDBJ databases">
        <authorList>
            <person name="Palmer J.M."/>
        </authorList>
    </citation>
    <scope>NUCLEOTIDE SEQUENCE [LARGE SCALE GENOMIC DNA]</scope>
    <source>
        <strain evidence="1 2">GA_2019</strain>
        <tissue evidence="1">Muscle</tissue>
    </source>
</reference>
<accession>A0ABV0PZ55</accession>
<dbReference type="InterPro" id="IPR027878">
    <property type="entry name" value="DUF4551"/>
</dbReference>
<proteinExistence type="predicted"/>
<evidence type="ECO:0000313" key="2">
    <source>
        <dbReference type="Proteomes" id="UP001476798"/>
    </source>
</evidence>
<organism evidence="1 2">
    <name type="scientific">Goodea atripinnis</name>
    <dbReference type="NCBI Taxonomy" id="208336"/>
    <lineage>
        <taxon>Eukaryota</taxon>
        <taxon>Metazoa</taxon>
        <taxon>Chordata</taxon>
        <taxon>Craniata</taxon>
        <taxon>Vertebrata</taxon>
        <taxon>Euteleostomi</taxon>
        <taxon>Actinopterygii</taxon>
        <taxon>Neopterygii</taxon>
        <taxon>Teleostei</taxon>
        <taxon>Neoteleostei</taxon>
        <taxon>Acanthomorphata</taxon>
        <taxon>Ovalentaria</taxon>
        <taxon>Atherinomorphae</taxon>
        <taxon>Cyprinodontiformes</taxon>
        <taxon>Goodeidae</taxon>
        <taxon>Goodea</taxon>
    </lineage>
</organism>
<dbReference type="PANTHER" id="PTHR35354:SF1">
    <property type="entry name" value="RGD1561648"/>
    <property type="match status" value="1"/>
</dbReference>
<sequence length="170" mass="19842">MATSGSEFLLPRRNARLDSFLKRNTERALYERIRTYEPCVVVSDVINKVYMYAVLSDERVYLTEYPPRALNTAVSFARVRDIQLVKDLPDFLSTKDRERCQHIRFTYVPEKPAEKERDWLQRKKKGGLPPVAPPSRRASHCPIKTQDLKGRNVCFHVLNFKDLLKLFVTA</sequence>
<dbReference type="Pfam" id="PF15087">
    <property type="entry name" value="DUF4551"/>
    <property type="match status" value="1"/>
</dbReference>
<dbReference type="PANTHER" id="PTHR35354">
    <property type="entry name" value="RGD1561648"/>
    <property type="match status" value="1"/>
</dbReference>
<keyword evidence="2" id="KW-1185">Reference proteome</keyword>
<dbReference type="Proteomes" id="UP001476798">
    <property type="component" value="Unassembled WGS sequence"/>
</dbReference>
<comment type="caution">
    <text evidence="1">The sequence shown here is derived from an EMBL/GenBank/DDBJ whole genome shotgun (WGS) entry which is preliminary data.</text>
</comment>
<evidence type="ECO:0000313" key="1">
    <source>
        <dbReference type="EMBL" id="MEQ2188810.1"/>
    </source>
</evidence>
<name>A0ABV0PZ55_9TELE</name>
<gene>
    <name evidence="1" type="ORF">GOODEAATRI_018725</name>
</gene>